<dbReference type="Gene3D" id="3.40.50.2300">
    <property type="match status" value="2"/>
</dbReference>
<dbReference type="OrthoDB" id="8264205at2"/>
<dbReference type="InterPro" id="IPR051010">
    <property type="entry name" value="BCAA_transport"/>
</dbReference>
<dbReference type="InterPro" id="IPR028082">
    <property type="entry name" value="Peripla_BP_I"/>
</dbReference>
<dbReference type="Proteomes" id="UP000290759">
    <property type="component" value="Unassembled WGS sequence"/>
</dbReference>
<dbReference type="SUPFAM" id="SSF53822">
    <property type="entry name" value="Periplasmic binding protein-like I"/>
    <property type="match status" value="1"/>
</dbReference>
<keyword evidence="7" id="KW-1185">Reference proteome</keyword>
<dbReference type="Pfam" id="PF13458">
    <property type="entry name" value="Peripla_BP_6"/>
    <property type="match status" value="1"/>
</dbReference>
<reference evidence="6 7" key="1">
    <citation type="submission" date="2018-12" db="EMBL/GenBank/DDBJ databases">
        <authorList>
            <person name="Grouzdev D.S."/>
            <person name="Krutkina M.S."/>
        </authorList>
    </citation>
    <scope>NUCLEOTIDE SEQUENCE [LARGE SCALE GENOMIC DNA]</scope>
    <source>
        <strain evidence="6 7">RmlP026</strain>
    </source>
</reference>
<accession>A0A4Q2U154</accession>
<protein>
    <submittedName>
        <fullName evidence="6">Branched-chain amino acid ABC transporter substrate-binding protein</fullName>
    </submittedName>
</protein>
<comment type="caution">
    <text evidence="6">The sequence shown here is derived from an EMBL/GenBank/DDBJ whole genome shotgun (WGS) entry which is preliminary data.</text>
</comment>
<proteinExistence type="inferred from homology"/>
<evidence type="ECO:0000313" key="7">
    <source>
        <dbReference type="Proteomes" id="UP000290759"/>
    </source>
</evidence>
<keyword evidence="3" id="KW-0029">Amino-acid transport</keyword>
<evidence type="ECO:0000256" key="3">
    <source>
        <dbReference type="ARBA" id="ARBA00022970"/>
    </source>
</evidence>
<dbReference type="InterPro" id="IPR028081">
    <property type="entry name" value="Leu-bd"/>
</dbReference>
<feature type="region of interest" description="Disordered" evidence="4">
    <location>
        <begin position="1"/>
        <end position="32"/>
    </location>
</feature>
<evidence type="ECO:0000256" key="2">
    <source>
        <dbReference type="ARBA" id="ARBA00022729"/>
    </source>
</evidence>
<dbReference type="AlphaFoldDB" id="A0A4Q2U154"/>
<dbReference type="GO" id="GO:0006865">
    <property type="term" value="P:amino acid transport"/>
    <property type="evidence" value="ECO:0007669"/>
    <property type="project" value="UniProtKB-KW"/>
</dbReference>
<keyword evidence="2" id="KW-0732">Signal</keyword>
<gene>
    <name evidence="6" type="ORF">D3273_20060</name>
</gene>
<organism evidence="6 7">
    <name type="scientific">Lichenibacterium minor</name>
    <dbReference type="NCBI Taxonomy" id="2316528"/>
    <lineage>
        <taxon>Bacteria</taxon>
        <taxon>Pseudomonadati</taxon>
        <taxon>Pseudomonadota</taxon>
        <taxon>Alphaproteobacteria</taxon>
        <taxon>Hyphomicrobiales</taxon>
        <taxon>Lichenihabitantaceae</taxon>
        <taxon>Lichenibacterium</taxon>
    </lineage>
</organism>
<reference evidence="6 7" key="2">
    <citation type="submission" date="2019-02" db="EMBL/GenBank/DDBJ databases">
        <title>'Lichenibacterium ramalinii' gen. nov. sp. nov., 'Lichenibacterium minor' gen. nov. sp. nov.</title>
        <authorList>
            <person name="Pankratov T."/>
        </authorList>
    </citation>
    <scope>NUCLEOTIDE SEQUENCE [LARGE SCALE GENOMIC DNA]</scope>
    <source>
        <strain evidence="6 7">RmlP026</strain>
    </source>
</reference>
<feature type="compositionally biased region" description="Polar residues" evidence="4">
    <location>
        <begin position="1"/>
        <end position="12"/>
    </location>
</feature>
<name>A0A4Q2U154_9HYPH</name>
<evidence type="ECO:0000259" key="5">
    <source>
        <dbReference type="Pfam" id="PF13458"/>
    </source>
</evidence>
<sequence length="496" mass="51562">MARTQGGLTSPASLVPHRPGQREPLVRRVPLGAARPRCDRSSMLAARVGMGECRGSGSVNSGYPMRTPSKPAPLRAFVLGVAAASALVSVPIGRLTAAPAEDVHARNTQARDAQARDGVSAPIKITVITDLDGDLYDARSGSGGVDATRMAVEDFGGKVLGRPVVVDARDDHNKPDTVKALAEGAYDAGADLLMDVQNSPIAIAASKVAAERHRLAIVTLAATPALTRGACNKYTYHYSFDAPAIAAATADSVAKLPDGKRWAAVVADAGFGRGAVAAFAPHIAAEGGTVVGSFVVPVGAADIAPTLRDVAALKPDVVGVFSAGADADEKVSQVNAAGKTDGPPAHVTTALLYLSDVDRVKGGYAGVRATVPWYWDMDGRARAWADRFAAVHGGLRPTAAQAADYSATTQWLTAVAAAGTTDADAVVKTLDGRTFDDMFARHATWRASDHMVTHDLYVVDVLPPAELRAPHAWFRVVDTVPAARAFPEAEAGACRF</sequence>
<comment type="similarity">
    <text evidence="1">Belongs to the leucine-binding protein family.</text>
</comment>
<evidence type="ECO:0000256" key="4">
    <source>
        <dbReference type="SAM" id="MobiDB-lite"/>
    </source>
</evidence>
<keyword evidence="3" id="KW-0813">Transport</keyword>
<feature type="domain" description="Leucine-binding protein" evidence="5">
    <location>
        <begin position="122"/>
        <end position="461"/>
    </location>
</feature>
<dbReference type="PANTHER" id="PTHR30483">
    <property type="entry name" value="LEUCINE-SPECIFIC-BINDING PROTEIN"/>
    <property type="match status" value="1"/>
</dbReference>
<evidence type="ECO:0000256" key="1">
    <source>
        <dbReference type="ARBA" id="ARBA00010062"/>
    </source>
</evidence>
<dbReference type="EMBL" id="QYBB01000030">
    <property type="protein sequence ID" value="RYC30173.1"/>
    <property type="molecule type" value="Genomic_DNA"/>
</dbReference>
<dbReference type="PANTHER" id="PTHR30483:SF6">
    <property type="entry name" value="PERIPLASMIC BINDING PROTEIN OF ABC TRANSPORTER FOR NATURAL AMINO ACIDS"/>
    <property type="match status" value="1"/>
</dbReference>
<evidence type="ECO:0000313" key="6">
    <source>
        <dbReference type="EMBL" id="RYC30173.1"/>
    </source>
</evidence>